<gene>
    <name evidence="2" type="ORF">LAESUDRAFT_538202</name>
</gene>
<proteinExistence type="predicted"/>
<keyword evidence="1" id="KW-0472">Membrane</keyword>
<dbReference type="AlphaFoldDB" id="A0A165FKI2"/>
<organism evidence="2 3">
    <name type="scientific">Laetiporus sulphureus 93-53</name>
    <dbReference type="NCBI Taxonomy" id="1314785"/>
    <lineage>
        <taxon>Eukaryota</taxon>
        <taxon>Fungi</taxon>
        <taxon>Dikarya</taxon>
        <taxon>Basidiomycota</taxon>
        <taxon>Agaricomycotina</taxon>
        <taxon>Agaricomycetes</taxon>
        <taxon>Polyporales</taxon>
        <taxon>Laetiporus</taxon>
    </lineage>
</organism>
<sequence>MPSSWLTRSLKVLSVPLDTNVMILTLSMHICLFLEVSVELRYPRSCCCFVLLVVVLCWSDYTLDASVIQFFT</sequence>
<feature type="transmembrane region" description="Helical" evidence="1">
    <location>
        <begin position="45"/>
        <end position="63"/>
    </location>
</feature>
<name>A0A165FKI2_9APHY</name>
<keyword evidence="3" id="KW-1185">Reference proteome</keyword>
<dbReference type="EMBL" id="KV427612">
    <property type="protein sequence ID" value="KZT09110.1"/>
    <property type="molecule type" value="Genomic_DNA"/>
</dbReference>
<feature type="transmembrane region" description="Helical" evidence="1">
    <location>
        <begin position="20"/>
        <end position="38"/>
    </location>
</feature>
<keyword evidence="1" id="KW-0812">Transmembrane</keyword>
<accession>A0A165FKI2</accession>
<evidence type="ECO:0000313" key="2">
    <source>
        <dbReference type="EMBL" id="KZT09110.1"/>
    </source>
</evidence>
<protein>
    <submittedName>
        <fullName evidence="2">Uncharacterized protein</fullName>
    </submittedName>
</protein>
<evidence type="ECO:0000313" key="3">
    <source>
        <dbReference type="Proteomes" id="UP000076871"/>
    </source>
</evidence>
<dbReference type="Proteomes" id="UP000076871">
    <property type="component" value="Unassembled WGS sequence"/>
</dbReference>
<dbReference type="InParanoid" id="A0A165FKI2"/>
<keyword evidence="1" id="KW-1133">Transmembrane helix</keyword>
<dbReference type="RefSeq" id="XP_040766850.1">
    <property type="nucleotide sequence ID" value="XM_040902862.1"/>
</dbReference>
<dbReference type="GeneID" id="63819893"/>
<evidence type="ECO:0000256" key="1">
    <source>
        <dbReference type="SAM" id="Phobius"/>
    </source>
</evidence>
<reference evidence="2 3" key="1">
    <citation type="journal article" date="2016" name="Mol. Biol. Evol.">
        <title>Comparative Genomics of Early-Diverging Mushroom-Forming Fungi Provides Insights into the Origins of Lignocellulose Decay Capabilities.</title>
        <authorList>
            <person name="Nagy L.G."/>
            <person name="Riley R."/>
            <person name="Tritt A."/>
            <person name="Adam C."/>
            <person name="Daum C."/>
            <person name="Floudas D."/>
            <person name="Sun H."/>
            <person name="Yadav J.S."/>
            <person name="Pangilinan J."/>
            <person name="Larsson K.H."/>
            <person name="Matsuura K."/>
            <person name="Barry K."/>
            <person name="Labutti K."/>
            <person name="Kuo R."/>
            <person name="Ohm R.A."/>
            <person name="Bhattacharya S.S."/>
            <person name="Shirouzu T."/>
            <person name="Yoshinaga Y."/>
            <person name="Martin F.M."/>
            <person name="Grigoriev I.V."/>
            <person name="Hibbett D.S."/>
        </authorList>
    </citation>
    <scope>NUCLEOTIDE SEQUENCE [LARGE SCALE GENOMIC DNA]</scope>
    <source>
        <strain evidence="2 3">93-53</strain>
    </source>
</reference>